<sequence length="113" mass="13121">MASKDNDKTDLIYDLVKENRQDMNDFRKEVKEDSDQVKERLSNIEHNSALQNQHLAEHMRRTNILEQLHRDNSTRIQKLEEPKIVLNTLKKWFIGLGAIAGAIVAIMKLLGKI</sequence>
<proteinExistence type="predicted"/>
<name>A0A6J5KY88_9CAUD</name>
<dbReference type="EMBL" id="LR796189">
    <property type="protein sequence ID" value="CAB4125190.1"/>
    <property type="molecule type" value="Genomic_DNA"/>
</dbReference>
<gene>
    <name evidence="2" type="ORF">UFOVP53_77</name>
</gene>
<keyword evidence="1" id="KW-1133">Transmembrane helix</keyword>
<protein>
    <submittedName>
        <fullName evidence="2">Uncharacterized protein</fullName>
    </submittedName>
</protein>
<evidence type="ECO:0000313" key="2">
    <source>
        <dbReference type="EMBL" id="CAB4125190.1"/>
    </source>
</evidence>
<keyword evidence="1" id="KW-0812">Transmembrane</keyword>
<organism evidence="2">
    <name type="scientific">uncultured Caudovirales phage</name>
    <dbReference type="NCBI Taxonomy" id="2100421"/>
    <lineage>
        <taxon>Viruses</taxon>
        <taxon>Duplodnaviria</taxon>
        <taxon>Heunggongvirae</taxon>
        <taxon>Uroviricota</taxon>
        <taxon>Caudoviricetes</taxon>
        <taxon>Peduoviridae</taxon>
        <taxon>Maltschvirus</taxon>
        <taxon>Maltschvirus maltsch</taxon>
    </lineage>
</organism>
<evidence type="ECO:0000256" key="1">
    <source>
        <dbReference type="SAM" id="Phobius"/>
    </source>
</evidence>
<keyword evidence="1" id="KW-0472">Membrane</keyword>
<feature type="transmembrane region" description="Helical" evidence="1">
    <location>
        <begin position="92"/>
        <end position="111"/>
    </location>
</feature>
<accession>A0A6J5KY88</accession>
<reference evidence="2" key="1">
    <citation type="submission" date="2020-04" db="EMBL/GenBank/DDBJ databases">
        <authorList>
            <person name="Chiriac C."/>
            <person name="Salcher M."/>
            <person name="Ghai R."/>
            <person name="Kavagutti S V."/>
        </authorList>
    </citation>
    <scope>NUCLEOTIDE SEQUENCE</scope>
</reference>